<dbReference type="Pfam" id="PF18859">
    <property type="entry name" value="acVLRF1"/>
    <property type="match status" value="1"/>
</dbReference>
<evidence type="ECO:0000256" key="1">
    <source>
        <dbReference type="SAM" id="Coils"/>
    </source>
</evidence>
<comment type="caution">
    <text evidence="3">The sequence shown here is derived from an EMBL/GenBank/DDBJ whole genome shotgun (WGS) entry which is preliminary data.</text>
</comment>
<organism evidence="3 4">
    <name type="scientific">Candidatus Argoarchaeum ethanivorans</name>
    <dbReference type="NCBI Taxonomy" id="2608793"/>
    <lineage>
        <taxon>Archaea</taxon>
        <taxon>Methanobacteriati</taxon>
        <taxon>Methanobacteriota</taxon>
        <taxon>Stenosarchaea group</taxon>
        <taxon>Methanomicrobia</taxon>
        <taxon>Methanosarcinales</taxon>
        <taxon>Methanosarcinales incertae sedis</taxon>
        <taxon>GOM Arc I cluster</taxon>
        <taxon>Candidatus Argoarchaeum</taxon>
    </lineage>
</organism>
<protein>
    <recommendedName>
        <fullName evidence="2">Actinobacteria/chloroflexi VLRF1 release factor domain-containing protein</fullName>
    </recommendedName>
</protein>
<gene>
    <name evidence="3" type="ORF">AEth_01949</name>
</gene>
<sequence length="358" mass="41023">MGGSSNESFIKALRMLFCMFDGLFDRKESKKRIEILQARIKELEPENKSLSTRLSKQEVRTKKAVSDRQEAGLALKRAEERVDNLKRALDNLKEETQKGDVLTFKQAVTLTNPQSCDFLSQVGSIKSRNKDLTTIYLRPNESFANLDGFDIELGQDVECLMQKIESPTGMALFYDMKTPGAVRMLITPPFPIGESGWKIDCVFDTTQLQELLEQNQAICIVLAHAGETFIGISNREAFINYKIVRSSVKEKHTKGGWSQRRFERLRDEDVRHHAEKARAVFETLVDDYKNELKIVVASGEHNLINEITGGDSVYRCQFPLLIRSIDTKAKIEKRNIDKIRVLTWSARWYTIDTAHKRE</sequence>
<name>A0A8B3S044_9EURY</name>
<dbReference type="InterPro" id="IPR040783">
    <property type="entry name" value="VLRF1"/>
</dbReference>
<dbReference type="AlphaFoldDB" id="A0A8B3S044"/>
<dbReference type="Proteomes" id="UP000291831">
    <property type="component" value="Unassembled WGS sequence"/>
</dbReference>
<evidence type="ECO:0000259" key="2">
    <source>
        <dbReference type="Pfam" id="PF18859"/>
    </source>
</evidence>
<feature type="domain" description="Actinobacteria/chloroflexi VLRF1 release factor" evidence="2">
    <location>
        <begin position="218"/>
        <end position="307"/>
    </location>
</feature>
<dbReference type="InterPro" id="IPR042226">
    <property type="entry name" value="eFR1_2_sf"/>
</dbReference>
<evidence type="ECO:0000313" key="4">
    <source>
        <dbReference type="Proteomes" id="UP000291831"/>
    </source>
</evidence>
<dbReference type="EMBL" id="RPGO01000040">
    <property type="protein sequence ID" value="RZB28689.1"/>
    <property type="molecule type" value="Genomic_DNA"/>
</dbReference>
<evidence type="ECO:0000313" key="3">
    <source>
        <dbReference type="EMBL" id="RZB28689.1"/>
    </source>
</evidence>
<feature type="coiled-coil region" evidence="1">
    <location>
        <begin position="26"/>
        <end position="98"/>
    </location>
</feature>
<proteinExistence type="predicted"/>
<dbReference type="SUPFAM" id="SSF53137">
    <property type="entry name" value="Translational machinery components"/>
    <property type="match status" value="1"/>
</dbReference>
<accession>A0A8B3S044</accession>
<dbReference type="Gene3D" id="3.30.420.60">
    <property type="entry name" value="eRF1 domain 2"/>
    <property type="match status" value="1"/>
</dbReference>
<reference evidence="4" key="1">
    <citation type="submission" date="2019-01" db="EMBL/GenBank/DDBJ databases">
        <title>Anaerobic oxidation of ethane by archaea from a marine hydrocarbon seep.</title>
        <authorList>
            <person name="Musat F."/>
        </authorList>
    </citation>
    <scope>NUCLEOTIDE SEQUENCE [LARGE SCALE GENOMIC DNA]</scope>
</reference>
<keyword evidence="1" id="KW-0175">Coiled coil</keyword>